<dbReference type="AlphaFoldDB" id="D8PM35"/>
<feature type="region of interest" description="Disordered" evidence="1">
    <location>
        <begin position="202"/>
        <end position="224"/>
    </location>
</feature>
<dbReference type="KEGG" id="scm:SCHCO_02613608"/>
<feature type="non-terminal residue" evidence="2">
    <location>
        <position position="576"/>
    </location>
</feature>
<protein>
    <submittedName>
        <fullName evidence="2">Uncharacterized protein</fullName>
    </submittedName>
</protein>
<proteinExistence type="predicted"/>
<keyword evidence="3" id="KW-1185">Reference proteome</keyword>
<feature type="compositionally biased region" description="Basic and acidic residues" evidence="1">
    <location>
        <begin position="362"/>
        <end position="375"/>
    </location>
</feature>
<feature type="region of interest" description="Disordered" evidence="1">
    <location>
        <begin position="300"/>
        <end position="412"/>
    </location>
</feature>
<name>D8PM35_SCHCM</name>
<evidence type="ECO:0000313" key="2">
    <source>
        <dbReference type="EMBL" id="EFJ02094.1"/>
    </source>
</evidence>
<dbReference type="Proteomes" id="UP000007431">
    <property type="component" value="Unassembled WGS sequence"/>
</dbReference>
<feature type="compositionally biased region" description="Polar residues" evidence="1">
    <location>
        <begin position="170"/>
        <end position="187"/>
    </location>
</feature>
<feature type="compositionally biased region" description="Polar residues" evidence="1">
    <location>
        <begin position="137"/>
        <end position="157"/>
    </location>
</feature>
<dbReference type="VEuPathDB" id="FungiDB:SCHCODRAFT_02613608"/>
<organism evidence="3">
    <name type="scientific">Schizophyllum commune (strain H4-8 / FGSC 9210)</name>
    <name type="common">Split gill fungus</name>
    <dbReference type="NCBI Taxonomy" id="578458"/>
    <lineage>
        <taxon>Eukaryota</taxon>
        <taxon>Fungi</taxon>
        <taxon>Dikarya</taxon>
        <taxon>Basidiomycota</taxon>
        <taxon>Agaricomycotina</taxon>
        <taxon>Agaricomycetes</taxon>
        <taxon>Agaricomycetidae</taxon>
        <taxon>Agaricales</taxon>
        <taxon>Schizophyllaceae</taxon>
        <taxon>Schizophyllum</taxon>
    </lineage>
</organism>
<dbReference type="EMBL" id="GL377302">
    <property type="protein sequence ID" value="EFJ02094.1"/>
    <property type="molecule type" value="Genomic_DNA"/>
</dbReference>
<feature type="region of interest" description="Disordered" evidence="1">
    <location>
        <begin position="132"/>
        <end position="187"/>
    </location>
</feature>
<dbReference type="OrthoDB" id="10349247at2759"/>
<dbReference type="HOGENOM" id="CLU_473398_0_0_1"/>
<evidence type="ECO:0000313" key="3">
    <source>
        <dbReference type="Proteomes" id="UP000007431"/>
    </source>
</evidence>
<accession>D8PM35</accession>
<sequence length="576" mass="62438">MARSSGRRWTGGLITLHPVPYRHGEPPLISQGRFPPTSSERRRFSIPFRLFMAPLAHLFRVGASPELEQDMIPPGDRIREWTEADEAEAGAQEGTGCSSTSSHSPADEDTSTLMVGGSRNLQQERASQLILSPVGPPTTTFGDESHSLGTTPPSAQEPSPPRASHDAADATSQPPNPSSRSQLLLQDRTTIQAEEIERYMRSERKEVALPRPKRPNHLESADSSSIVSLSSVTTLCSVNQAPAPDAPDLTLTLTATHLPSVRPRGILRKPGAARRGGNLSIRFIDEPLIKVISPAPDIVGLPDSWTKRGSSLKEESEESSLPASTPSTPISSESFFNKTPFPRHADLPQASPERAPSTIPFPDDHAWVGEKEKDFQTSSAGLSAPPPTPRIPHTPLPDEEHEPLPSELSAPPPAPRIPFSPLPDEAEVEDALIEHVEQFTAEVNAVLGRQVTVNEPPTVMAELRALVQLVYPSGYPGPAVLSMRVGTSSALQAGETWDNARRTFFTYCDSLRPSRHTTSRLVIERILFEIEQSVVGVEAGVLHAHAWGGGDLAVRLVNMARVECPSCRYISVAIVQ</sequence>
<evidence type="ECO:0000256" key="1">
    <source>
        <dbReference type="SAM" id="MobiDB-lite"/>
    </source>
</evidence>
<dbReference type="GeneID" id="9589526"/>
<feature type="region of interest" description="Disordered" evidence="1">
    <location>
        <begin position="86"/>
        <end position="113"/>
    </location>
</feature>
<feature type="compositionally biased region" description="Pro residues" evidence="1">
    <location>
        <begin position="384"/>
        <end position="395"/>
    </location>
</feature>
<gene>
    <name evidence="2" type="ORF">SCHCODRAFT_103429</name>
</gene>
<feature type="compositionally biased region" description="Low complexity" evidence="1">
    <location>
        <begin position="319"/>
        <end position="334"/>
    </location>
</feature>
<dbReference type="InParanoid" id="D8PM35"/>
<reference evidence="2 3" key="1">
    <citation type="journal article" date="2010" name="Nat. Biotechnol.">
        <title>Genome sequence of the model mushroom Schizophyllum commune.</title>
        <authorList>
            <person name="Ohm R.A."/>
            <person name="de Jong J.F."/>
            <person name="Lugones L.G."/>
            <person name="Aerts A."/>
            <person name="Kothe E."/>
            <person name="Stajich J.E."/>
            <person name="de Vries R.P."/>
            <person name="Record E."/>
            <person name="Levasseur A."/>
            <person name="Baker S.E."/>
            <person name="Bartholomew K.A."/>
            <person name="Coutinho P.M."/>
            <person name="Erdmann S."/>
            <person name="Fowler T.J."/>
            <person name="Gathman A.C."/>
            <person name="Lombard V."/>
            <person name="Henrissat B."/>
            <person name="Knabe N."/>
            <person name="Kuees U."/>
            <person name="Lilly W.W."/>
            <person name="Lindquist E."/>
            <person name="Lucas S."/>
            <person name="Magnuson J.K."/>
            <person name="Piumi F."/>
            <person name="Raudaskoski M."/>
            <person name="Salamov A."/>
            <person name="Schmutz J."/>
            <person name="Schwarze F.W.M.R."/>
            <person name="vanKuyk P.A."/>
            <person name="Horton J.S."/>
            <person name="Grigoriev I.V."/>
            <person name="Woesten H.A.B."/>
        </authorList>
    </citation>
    <scope>NUCLEOTIDE SEQUENCE [LARGE SCALE GENOMIC DNA]</scope>
    <source>
        <strain evidence="3">H4-8 / FGSC 9210</strain>
    </source>
</reference>